<sequence length="344" mass="39343">MEGLLPYFIYKDLFEKKDEDYLFGSHSMAKQSIKHGRLTSVKIPSMQIHVAPPISLNEASRRDSSDIGEQTQGRGLLASTSTSSEDDTTQNTKWRVWFQIHYKDMDGCLEVAIFRVKAVNGQPESMPSKLSENFFFVVCVLPEESTKVQTRTCSVHESAAFHDTVYLKISKNDFYDRAIRISMYKVNDVKQRMCCGHTMVKLGLLDFDRCETYYFCNELDSLSKVMTKCRGEMHLSLGYDHKKERLAAQVFAARSLPETSAEQKFYMKTIVTVGRRRVKVDCGELCNSLSGIFKCSYSFHIPPRWLQSCSIQFLICEVRNGSERRWGHVVVGSCRYAHGTDTAE</sequence>
<dbReference type="SUPFAM" id="SSF49562">
    <property type="entry name" value="C2 domain (Calcium/lipid-binding domain, CaLB)"/>
    <property type="match status" value="2"/>
</dbReference>
<keyword evidence="3" id="KW-1185">Reference proteome</keyword>
<accession>A0ABR3KE14</accession>
<evidence type="ECO:0000256" key="1">
    <source>
        <dbReference type="SAM" id="MobiDB-lite"/>
    </source>
</evidence>
<dbReference type="Gene3D" id="2.60.40.150">
    <property type="entry name" value="C2 domain"/>
    <property type="match status" value="2"/>
</dbReference>
<reference evidence="2 3" key="1">
    <citation type="submission" date="2024-07" db="EMBL/GenBank/DDBJ databases">
        <title>Enhanced genomic and transcriptomic resources for Trichinella pseudospiralis and T. spiralis underpin the discovery of pronounced molecular differences between stages and species.</title>
        <authorList>
            <person name="Pasi K.K."/>
            <person name="La Rosa G."/>
            <person name="Gomez-Morales M.A."/>
            <person name="Tosini F."/>
            <person name="Sumanam S."/>
            <person name="Young N.D."/>
            <person name="Chang B.C."/>
            <person name="Robin G.B."/>
        </authorList>
    </citation>
    <scope>NUCLEOTIDE SEQUENCE [LARGE SCALE GENOMIC DNA]</scope>
    <source>
        <strain evidence="2">ISS534</strain>
    </source>
</reference>
<feature type="region of interest" description="Disordered" evidence="1">
    <location>
        <begin position="54"/>
        <end position="87"/>
    </location>
</feature>
<dbReference type="PANTHER" id="PTHR10024:SF234">
    <property type="entry name" value="SYNAPTOTAGMIN-15-RELATED"/>
    <property type="match status" value="1"/>
</dbReference>
<dbReference type="Proteomes" id="UP001558632">
    <property type="component" value="Unassembled WGS sequence"/>
</dbReference>
<proteinExistence type="predicted"/>
<evidence type="ECO:0000313" key="3">
    <source>
        <dbReference type="Proteomes" id="UP001558632"/>
    </source>
</evidence>
<gene>
    <name evidence="2" type="ORF">TSPI_05828</name>
</gene>
<dbReference type="PANTHER" id="PTHR10024">
    <property type="entry name" value="SYNAPTOTAGMIN"/>
    <property type="match status" value="1"/>
</dbReference>
<dbReference type="InterPro" id="IPR035892">
    <property type="entry name" value="C2_domain_sf"/>
</dbReference>
<comment type="caution">
    <text evidence="2">The sequence shown here is derived from an EMBL/GenBank/DDBJ whole genome shotgun (WGS) entry which is preliminary data.</text>
</comment>
<evidence type="ECO:0000313" key="2">
    <source>
        <dbReference type="EMBL" id="KAL1235168.1"/>
    </source>
</evidence>
<name>A0ABR3KE14_TRISP</name>
<organism evidence="2 3">
    <name type="scientific">Trichinella spiralis</name>
    <name type="common">Trichina worm</name>
    <dbReference type="NCBI Taxonomy" id="6334"/>
    <lineage>
        <taxon>Eukaryota</taxon>
        <taxon>Metazoa</taxon>
        <taxon>Ecdysozoa</taxon>
        <taxon>Nematoda</taxon>
        <taxon>Enoplea</taxon>
        <taxon>Dorylaimia</taxon>
        <taxon>Trichinellida</taxon>
        <taxon>Trichinellidae</taxon>
        <taxon>Trichinella</taxon>
    </lineage>
</organism>
<dbReference type="EMBL" id="JBEUSY010000381">
    <property type="protein sequence ID" value="KAL1235168.1"/>
    <property type="molecule type" value="Genomic_DNA"/>
</dbReference>
<protein>
    <submittedName>
        <fullName evidence="2">Synaptotagmin-11</fullName>
    </submittedName>
</protein>